<dbReference type="EMBL" id="JACXLC010000001">
    <property type="protein sequence ID" value="MBD2840697.1"/>
    <property type="molecule type" value="Genomic_DNA"/>
</dbReference>
<dbReference type="Proteomes" id="UP000635384">
    <property type="component" value="Unassembled WGS sequence"/>
</dbReference>
<evidence type="ECO:0000313" key="3">
    <source>
        <dbReference type="EMBL" id="MBD2840697.1"/>
    </source>
</evidence>
<feature type="chain" id="PRO_5045092060" evidence="2">
    <location>
        <begin position="18"/>
        <end position="100"/>
    </location>
</feature>
<evidence type="ECO:0000256" key="2">
    <source>
        <dbReference type="SAM" id="SignalP"/>
    </source>
</evidence>
<accession>A0ABR8KN61</accession>
<evidence type="ECO:0000256" key="1">
    <source>
        <dbReference type="SAM" id="MobiDB-lite"/>
    </source>
</evidence>
<keyword evidence="2" id="KW-0732">Signal</keyword>
<protein>
    <submittedName>
        <fullName evidence="3">Uncharacterized protein</fullName>
    </submittedName>
</protein>
<organism evidence="3 4">
    <name type="scientific">Erythrobacter rubeus</name>
    <dbReference type="NCBI Taxonomy" id="2760803"/>
    <lineage>
        <taxon>Bacteria</taxon>
        <taxon>Pseudomonadati</taxon>
        <taxon>Pseudomonadota</taxon>
        <taxon>Alphaproteobacteria</taxon>
        <taxon>Sphingomonadales</taxon>
        <taxon>Erythrobacteraceae</taxon>
        <taxon>Erythrobacter/Porphyrobacter group</taxon>
        <taxon>Erythrobacter</taxon>
    </lineage>
</organism>
<keyword evidence="4" id="KW-1185">Reference proteome</keyword>
<dbReference type="RefSeq" id="WP_190786311.1">
    <property type="nucleotide sequence ID" value="NZ_JACXLC010000001.1"/>
</dbReference>
<feature type="signal peptide" evidence="2">
    <location>
        <begin position="1"/>
        <end position="17"/>
    </location>
</feature>
<sequence length="100" mass="10472">MALPVAALSLVTLGAAAAFGGTQYLKAKKAKKTGEAGPFANDETDPVGIKMDSPYEDDAELPGTRQERKNPTKAPKSPSRTTRKSKSTASVDTPHVSENA</sequence>
<name>A0ABR8KN61_9SPHN</name>
<evidence type="ECO:0000313" key="4">
    <source>
        <dbReference type="Proteomes" id="UP000635384"/>
    </source>
</evidence>
<comment type="caution">
    <text evidence="3">The sequence shown here is derived from an EMBL/GenBank/DDBJ whole genome shotgun (WGS) entry which is preliminary data.</text>
</comment>
<reference evidence="3 4" key="1">
    <citation type="submission" date="2020-09" db="EMBL/GenBank/DDBJ databases">
        <authorList>
            <person name="Yoon J.-W."/>
        </authorList>
    </citation>
    <scope>NUCLEOTIDE SEQUENCE [LARGE SCALE GENOMIC DNA]</scope>
    <source>
        <strain evidence="3 4">KMU-140</strain>
    </source>
</reference>
<proteinExistence type="predicted"/>
<feature type="region of interest" description="Disordered" evidence="1">
    <location>
        <begin position="26"/>
        <end position="100"/>
    </location>
</feature>
<gene>
    <name evidence="3" type="ORF">IB285_00335</name>
</gene>